<dbReference type="GO" id="GO:0030117">
    <property type="term" value="C:membrane coat"/>
    <property type="evidence" value="ECO:0007669"/>
    <property type="project" value="InterPro"/>
</dbReference>
<dbReference type="Proteomes" id="UP000289340">
    <property type="component" value="Chromosome 16"/>
</dbReference>
<dbReference type="AlphaFoldDB" id="A0A445GIE9"/>
<comment type="subcellular location">
    <subcellularLocation>
        <location evidence="1">Endomembrane system</location>
    </subcellularLocation>
</comment>
<dbReference type="PANTHER" id="PTHR11753">
    <property type="entry name" value="ADAPTOR COMPLEXES SMALL SUBUNIT FAMILY"/>
    <property type="match status" value="1"/>
</dbReference>
<evidence type="ECO:0000259" key="6">
    <source>
        <dbReference type="Pfam" id="PF01217"/>
    </source>
</evidence>
<name>A0A445GIE9_GLYSO</name>
<sequence>MLPHSLLPRSLLPHSLHRWHSSVRSASPFFVSLPSIRFSEGESTGVQRCGGYWWHTRYTFVLGVRSGVPQMNENQWIYKSIMSEEVNMNYENEEECDVNVPHVDCSEAFNTSQVFDSRGDVLRWAQSIAYENGFVAVIVRKKQDDKSSAGVEHGGEASSRQILPISDQSVEKQHEAIRNVFSVLCCRPEHVSNFVDAESFFGPDSRLVYKHFATLYFMFIFDSSENELAMLDLIQVFVETLDKCFRNVCELDIVFNYSKMHTILDEIILGGQVLETSSNEVMKAIEEISRLESASNAINLVPKSVSGWRSR</sequence>
<evidence type="ECO:0000256" key="5">
    <source>
        <dbReference type="ARBA" id="ARBA00023136"/>
    </source>
</evidence>
<dbReference type="SUPFAM" id="SSF64356">
    <property type="entry name" value="SNARE-like"/>
    <property type="match status" value="1"/>
</dbReference>
<dbReference type="GO" id="GO:0012505">
    <property type="term" value="C:endomembrane system"/>
    <property type="evidence" value="ECO:0007669"/>
    <property type="project" value="UniProtKB-SubCell"/>
</dbReference>
<gene>
    <name evidence="7" type="ORF">D0Y65_043665</name>
</gene>
<keyword evidence="8" id="KW-1185">Reference proteome</keyword>
<organism evidence="7 8">
    <name type="scientific">Glycine soja</name>
    <name type="common">Wild soybean</name>
    <dbReference type="NCBI Taxonomy" id="3848"/>
    <lineage>
        <taxon>Eukaryota</taxon>
        <taxon>Viridiplantae</taxon>
        <taxon>Streptophyta</taxon>
        <taxon>Embryophyta</taxon>
        <taxon>Tracheophyta</taxon>
        <taxon>Spermatophyta</taxon>
        <taxon>Magnoliopsida</taxon>
        <taxon>eudicotyledons</taxon>
        <taxon>Gunneridae</taxon>
        <taxon>Pentapetalae</taxon>
        <taxon>rosids</taxon>
        <taxon>fabids</taxon>
        <taxon>Fabales</taxon>
        <taxon>Fabaceae</taxon>
        <taxon>Papilionoideae</taxon>
        <taxon>50 kb inversion clade</taxon>
        <taxon>NPAAA clade</taxon>
        <taxon>indigoferoid/millettioid clade</taxon>
        <taxon>Phaseoleae</taxon>
        <taxon>Glycine</taxon>
        <taxon>Glycine subgen. Soja</taxon>
    </lineage>
</organism>
<protein>
    <submittedName>
        <fullName evidence="7">AP-3 complex subunit sigma isoform A</fullName>
    </submittedName>
</protein>
<feature type="domain" description="AP complex mu/sigma subunit" evidence="6">
    <location>
        <begin position="169"/>
        <end position="290"/>
    </location>
</feature>
<dbReference type="GO" id="GO:0006886">
    <property type="term" value="P:intracellular protein transport"/>
    <property type="evidence" value="ECO:0007669"/>
    <property type="project" value="InterPro"/>
</dbReference>
<evidence type="ECO:0000313" key="8">
    <source>
        <dbReference type="Proteomes" id="UP000289340"/>
    </source>
</evidence>
<dbReference type="InterPro" id="IPR000804">
    <property type="entry name" value="Clathrin_sm-chain_CS"/>
</dbReference>
<proteinExistence type="inferred from homology"/>
<dbReference type="InterPro" id="IPR022775">
    <property type="entry name" value="AP_mu_sigma_su"/>
</dbReference>
<dbReference type="GO" id="GO:0016192">
    <property type="term" value="P:vesicle-mediated transport"/>
    <property type="evidence" value="ECO:0007669"/>
    <property type="project" value="InterPro"/>
</dbReference>
<evidence type="ECO:0000256" key="4">
    <source>
        <dbReference type="ARBA" id="ARBA00022927"/>
    </source>
</evidence>
<evidence type="ECO:0000256" key="3">
    <source>
        <dbReference type="ARBA" id="ARBA00022448"/>
    </source>
</evidence>
<evidence type="ECO:0000256" key="2">
    <source>
        <dbReference type="ARBA" id="ARBA00006972"/>
    </source>
</evidence>
<keyword evidence="5" id="KW-0472">Membrane</keyword>
<evidence type="ECO:0000313" key="7">
    <source>
        <dbReference type="EMBL" id="RZB60997.1"/>
    </source>
</evidence>
<dbReference type="InterPro" id="IPR016635">
    <property type="entry name" value="AP_complex_ssu"/>
</dbReference>
<dbReference type="EMBL" id="QZWG01000016">
    <property type="protein sequence ID" value="RZB60997.1"/>
    <property type="molecule type" value="Genomic_DNA"/>
</dbReference>
<comment type="caution">
    <text evidence="7">The sequence shown here is derived from an EMBL/GenBank/DDBJ whole genome shotgun (WGS) entry which is preliminary data.</text>
</comment>
<dbReference type="InterPro" id="IPR011012">
    <property type="entry name" value="Longin-like_dom_sf"/>
</dbReference>
<dbReference type="Gene3D" id="3.30.450.60">
    <property type="match status" value="1"/>
</dbReference>
<dbReference type="PROSITE" id="PS00989">
    <property type="entry name" value="CLAT_ADAPTOR_S"/>
    <property type="match status" value="1"/>
</dbReference>
<dbReference type="Pfam" id="PF01217">
    <property type="entry name" value="Clat_adaptor_s"/>
    <property type="match status" value="1"/>
</dbReference>
<keyword evidence="3" id="KW-0813">Transport</keyword>
<reference evidence="7 8" key="1">
    <citation type="submission" date="2018-09" db="EMBL/GenBank/DDBJ databases">
        <title>A high-quality reference genome of wild soybean provides a powerful tool to mine soybean genomes.</title>
        <authorList>
            <person name="Xie M."/>
            <person name="Chung C.Y.L."/>
            <person name="Li M.-W."/>
            <person name="Wong F.-L."/>
            <person name="Chan T.-F."/>
            <person name="Lam H.-M."/>
        </authorList>
    </citation>
    <scope>NUCLEOTIDE SEQUENCE [LARGE SCALE GENOMIC DNA]</scope>
    <source>
        <strain evidence="8">cv. W05</strain>
        <tissue evidence="7">Hypocotyl of etiolated seedlings</tissue>
    </source>
</reference>
<keyword evidence="4" id="KW-0653">Protein transport</keyword>
<evidence type="ECO:0000256" key="1">
    <source>
        <dbReference type="ARBA" id="ARBA00004308"/>
    </source>
</evidence>
<comment type="similarity">
    <text evidence="2">Belongs to the adaptor complexes small subunit family.</text>
</comment>
<accession>A0A445GIE9</accession>